<dbReference type="RefSeq" id="WP_165403976.1">
    <property type="nucleotide sequence ID" value="NZ_BMHA01000003.1"/>
</dbReference>
<dbReference type="CDD" id="cd00293">
    <property type="entry name" value="USP-like"/>
    <property type="match status" value="1"/>
</dbReference>
<dbReference type="PRINTS" id="PR01438">
    <property type="entry name" value="UNVRSLSTRESS"/>
</dbReference>
<dbReference type="EMBL" id="BMHA01000003">
    <property type="protein sequence ID" value="GGI04587.1"/>
    <property type="molecule type" value="Genomic_DNA"/>
</dbReference>
<dbReference type="PANTHER" id="PTHR46268">
    <property type="entry name" value="STRESS RESPONSE PROTEIN NHAX"/>
    <property type="match status" value="1"/>
</dbReference>
<evidence type="ECO:0000256" key="1">
    <source>
        <dbReference type="ARBA" id="ARBA00008791"/>
    </source>
</evidence>
<name>A0A8J3A6F2_9ACTN</name>
<feature type="domain" description="UspA" evidence="2">
    <location>
        <begin position="7"/>
        <end position="144"/>
    </location>
</feature>
<accession>A0A8J3A6F2</accession>
<organism evidence="3 4">
    <name type="scientific">Egicoccus halophilus</name>
    <dbReference type="NCBI Taxonomy" id="1670830"/>
    <lineage>
        <taxon>Bacteria</taxon>
        <taxon>Bacillati</taxon>
        <taxon>Actinomycetota</taxon>
        <taxon>Nitriliruptoria</taxon>
        <taxon>Egicoccales</taxon>
        <taxon>Egicoccaceae</taxon>
        <taxon>Egicoccus</taxon>
    </lineage>
</organism>
<dbReference type="Proteomes" id="UP000650511">
    <property type="component" value="Unassembled WGS sequence"/>
</dbReference>
<dbReference type="PANTHER" id="PTHR46268:SF15">
    <property type="entry name" value="UNIVERSAL STRESS PROTEIN HP_0031"/>
    <property type="match status" value="1"/>
</dbReference>
<gene>
    <name evidence="3" type="ORF">GCM10011354_09840</name>
</gene>
<dbReference type="Pfam" id="PF00582">
    <property type="entry name" value="Usp"/>
    <property type="match status" value="1"/>
</dbReference>
<dbReference type="InterPro" id="IPR006015">
    <property type="entry name" value="Universal_stress_UspA"/>
</dbReference>
<evidence type="ECO:0000313" key="4">
    <source>
        <dbReference type="Proteomes" id="UP000650511"/>
    </source>
</evidence>
<comment type="caution">
    <text evidence="3">The sequence shown here is derived from an EMBL/GenBank/DDBJ whole genome shotgun (WGS) entry which is preliminary data.</text>
</comment>
<dbReference type="SUPFAM" id="SSF52402">
    <property type="entry name" value="Adenine nucleotide alpha hydrolases-like"/>
    <property type="match status" value="1"/>
</dbReference>
<dbReference type="InterPro" id="IPR014729">
    <property type="entry name" value="Rossmann-like_a/b/a_fold"/>
</dbReference>
<evidence type="ECO:0000313" key="3">
    <source>
        <dbReference type="EMBL" id="GGI04587.1"/>
    </source>
</evidence>
<reference evidence="3" key="2">
    <citation type="submission" date="2020-09" db="EMBL/GenBank/DDBJ databases">
        <authorList>
            <person name="Sun Q."/>
            <person name="Zhou Y."/>
        </authorList>
    </citation>
    <scope>NUCLEOTIDE SEQUENCE</scope>
    <source>
        <strain evidence="3">CGMCC 1.14988</strain>
    </source>
</reference>
<dbReference type="Gene3D" id="3.40.50.620">
    <property type="entry name" value="HUPs"/>
    <property type="match status" value="1"/>
</dbReference>
<reference evidence="3" key="1">
    <citation type="journal article" date="2014" name="Int. J. Syst. Evol. Microbiol.">
        <title>Complete genome sequence of Corynebacterium casei LMG S-19264T (=DSM 44701T), isolated from a smear-ripened cheese.</title>
        <authorList>
            <consortium name="US DOE Joint Genome Institute (JGI-PGF)"/>
            <person name="Walter F."/>
            <person name="Albersmeier A."/>
            <person name="Kalinowski J."/>
            <person name="Ruckert C."/>
        </authorList>
    </citation>
    <scope>NUCLEOTIDE SEQUENCE</scope>
    <source>
        <strain evidence="3">CGMCC 1.14988</strain>
    </source>
</reference>
<proteinExistence type="inferred from homology"/>
<dbReference type="AlphaFoldDB" id="A0A8J3A6F2"/>
<dbReference type="InterPro" id="IPR006016">
    <property type="entry name" value="UspA"/>
</dbReference>
<sequence length="145" mass="15334">MVMFPTTVLVATDGTGLSRRALLTAVELCRATSSPLHVVHAKVTSTVLRGRPMTPQQRTATEEEGEQLLAREAAAAAEAGWEVAGTHLRHGERTDRVIAKVQEELQAGLLVIGASRSGSVVERLLTPTGTGTVRKASGSVLVVRD</sequence>
<evidence type="ECO:0000259" key="2">
    <source>
        <dbReference type="Pfam" id="PF00582"/>
    </source>
</evidence>
<keyword evidence="4" id="KW-1185">Reference proteome</keyword>
<protein>
    <recommendedName>
        <fullName evidence="2">UspA domain-containing protein</fullName>
    </recommendedName>
</protein>
<comment type="similarity">
    <text evidence="1">Belongs to the universal stress protein A family.</text>
</comment>